<dbReference type="Proteomes" id="UP001500620">
    <property type="component" value="Unassembled WGS sequence"/>
</dbReference>
<proteinExistence type="predicted"/>
<feature type="compositionally biased region" description="Polar residues" evidence="1">
    <location>
        <begin position="246"/>
        <end position="255"/>
    </location>
</feature>
<feature type="compositionally biased region" description="Basic and acidic residues" evidence="1">
    <location>
        <begin position="295"/>
        <end position="308"/>
    </location>
</feature>
<feature type="compositionally biased region" description="Polar residues" evidence="1">
    <location>
        <begin position="213"/>
        <end position="238"/>
    </location>
</feature>
<gene>
    <name evidence="2" type="ORF">GCM10022255_051070</name>
</gene>
<sequence length="316" mass="32160">MGDGSVKVNPMDLIDYGAALAGDMADAQGQLVEPITGISQHSAAAFIHLASGAAGVFSEAKTANAIIGRNLQDVQAFLQDVGTGLQAIQSASTVMAVAYATTDGESADSVGAVAFAFADGSAGAPKGFPTKGVSTMFDDQMARDAAAGRNTSAARAADDPSMLQYATQTEVQGGYLYTFADGSKLMITTGTSGSMFISNNTTTKSIYKPGDKQPSSIVTTGESTDYSGQPTKSKTVQTAGDDGKYITTTESTTQLSGGGVHVSTTTTGADGKSHTSDATVMSDKPVSDGTGLGEIQKREVQYDSKGSKEGQAQSGM</sequence>
<evidence type="ECO:0000313" key="2">
    <source>
        <dbReference type="EMBL" id="GAA4252806.1"/>
    </source>
</evidence>
<organism evidence="2 3">
    <name type="scientific">Dactylosporangium darangshiense</name>
    <dbReference type="NCBI Taxonomy" id="579108"/>
    <lineage>
        <taxon>Bacteria</taxon>
        <taxon>Bacillati</taxon>
        <taxon>Actinomycetota</taxon>
        <taxon>Actinomycetes</taxon>
        <taxon>Micromonosporales</taxon>
        <taxon>Micromonosporaceae</taxon>
        <taxon>Dactylosporangium</taxon>
    </lineage>
</organism>
<name>A0ABP8DCW1_9ACTN</name>
<evidence type="ECO:0000313" key="3">
    <source>
        <dbReference type="Proteomes" id="UP001500620"/>
    </source>
</evidence>
<reference evidence="3" key="1">
    <citation type="journal article" date="2019" name="Int. J. Syst. Evol. Microbiol.">
        <title>The Global Catalogue of Microorganisms (GCM) 10K type strain sequencing project: providing services to taxonomists for standard genome sequencing and annotation.</title>
        <authorList>
            <consortium name="The Broad Institute Genomics Platform"/>
            <consortium name="The Broad Institute Genome Sequencing Center for Infectious Disease"/>
            <person name="Wu L."/>
            <person name="Ma J."/>
        </authorList>
    </citation>
    <scope>NUCLEOTIDE SEQUENCE [LARGE SCALE GENOMIC DNA]</scope>
    <source>
        <strain evidence="3">JCM 17441</strain>
    </source>
</reference>
<keyword evidence="3" id="KW-1185">Reference proteome</keyword>
<evidence type="ECO:0000256" key="1">
    <source>
        <dbReference type="SAM" id="MobiDB-lite"/>
    </source>
</evidence>
<comment type="caution">
    <text evidence="2">The sequence shown here is derived from an EMBL/GenBank/DDBJ whole genome shotgun (WGS) entry which is preliminary data.</text>
</comment>
<feature type="region of interest" description="Disordered" evidence="1">
    <location>
        <begin position="208"/>
        <end position="316"/>
    </location>
</feature>
<dbReference type="EMBL" id="BAABAT010000014">
    <property type="protein sequence ID" value="GAA4252806.1"/>
    <property type="molecule type" value="Genomic_DNA"/>
</dbReference>
<protein>
    <submittedName>
        <fullName evidence="2">Uncharacterized protein</fullName>
    </submittedName>
</protein>
<accession>A0ABP8DCW1</accession>